<dbReference type="Pfam" id="PF21144">
    <property type="entry name" value="Aquarius_N_3rd"/>
    <property type="match status" value="1"/>
</dbReference>
<comment type="subcellular location">
    <subcellularLocation>
        <location evidence="1">Nucleus</location>
    </subcellularLocation>
</comment>
<feature type="domain" description="RNA helicase aquarius beta-barrel" evidence="5">
    <location>
        <begin position="364"/>
        <end position="533"/>
    </location>
</feature>
<feature type="domain" description="RNA helicase aquarius N-terminal" evidence="4">
    <location>
        <begin position="139"/>
        <end position="284"/>
    </location>
</feature>
<evidence type="ECO:0000259" key="4">
    <source>
        <dbReference type="Pfam" id="PF16399"/>
    </source>
</evidence>
<dbReference type="Gene3D" id="3.40.50.300">
    <property type="entry name" value="P-loop containing nucleotide triphosphate hydrolases"/>
    <property type="match status" value="3"/>
</dbReference>
<dbReference type="InterPro" id="IPR045055">
    <property type="entry name" value="DNA2/NAM7-like"/>
</dbReference>
<dbReference type="Proteomes" id="UP000038040">
    <property type="component" value="Unplaced"/>
</dbReference>
<dbReference type="PANTHER" id="PTHR10887">
    <property type="entry name" value="DNA2/NAM7 HELICASE FAMILY"/>
    <property type="match status" value="1"/>
</dbReference>
<evidence type="ECO:0000259" key="5">
    <source>
        <dbReference type="Pfam" id="PF21143"/>
    </source>
</evidence>
<dbReference type="InterPro" id="IPR048966">
    <property type="entry name" value="Aquarius_b-barrel"/>
</dbReference>
<dbReference type="Pfam" id="PF16399">
    <property type="entry name" value="Aquarius_N_1st"/>
    <property type="match status" value="2"/>
</dbReference>
<evidence type="ECO:0000259" key="6">
    <source>
        <dbReference type="Pfam" id="PF21144"/>
    </source>
</evidence>
<dbReference type="PIRSF" id="PIRSF038901">
    <property type="entry name" value="AQR_cwf11"/>
    <property type="match status" value="1"/>
</dbReference>
<keyword evidence="1" id="KW-0508">mRNA splicing</keyword>
<dbReference type="GO" id="GO:0004386">
    <property type="term" value="F:helicase activity"/>
    <property type="evidence" value="ECO:0007669"/>
    <property type="project" value="InterPro"/>
</dbReference>
<dbReference type="GO" id="GO:0003729">
    <property type="term" value="F:mRNA binding"/>
    <property type="evidence" value="ECO:0007669"/>
    <property type="project" value="TreeGrafter"/>
</dbReference>
<dbReference type="CDD" id="cd18808">
    <property type="entry name" value="SF1_C_Upf1"/>
    <property type="match status" value="1"/>
</dbReference>
<dbReference type="InterPro" id="IPR026300">
    <property type="entry name" value="CWF11_fam"/>
</dbReference>
<evidence type="ECO:0000313" key="10">
    <source>
        <dbReference type="WBParaSite" id="DME_0000777901-mRNA-1"/>
    </source>
</evidence>
<protein>
    <submittedName>
        <fullName evidence="10">Intron-binding protein aquarius</fullName>
    </submittedName>
</protein>
<keyword evidence="9" id="KW-1185">Reference proteome</keyword>
<dbReference type="SUPFAM" id="SSF52540">
    <property type="entry name" value="P-loop containing nucleoside triphosphate hydrolases"/>
    <property type="match status" value="1"/>
</dbReference>
<evidence type="ECO:0000259" key="2">
    <source>
        <dbReference type="Pfam" id="PF13086"/>
    </source>
</evidence>
<feature type="domain" description="RNA helicase aquarius insertion" evidence="6">
    <location>
        <begin position="581"/>
        <end position="658"/>
    </location>
</feature>
<dbReference type="AlphaFoldDB" id="A0A158Q5M8"/>
<feature type="domain" description="DNA2/NAM7 helicase-like C-terminal" evidence="3">
    <location>
        <begin position="982"/>
        <end position="1172"/>
    </location>
</feature>
<dbReference type="InterPro" id="IPR032174">
    <property type="entry name" value="Aquarius_N"/>
</dbReference>
<evidence type="ECO:0000313" key="7">
    <source>
        <dbReference type="EMBL" id="VDN52003.1"/>
    </source>
</evidence>
<accession>A0A158Q5M8</accession>
<gene>
    <name evidence="7" type="ORF">DME_LOCUS1976</name>
</gene>
<reference evidence="10" key="1">
    <citation type="submission" date="2016-04" db="UniProtKB">
        <authorList>
            <consortium name="WormBaseParasite"/>
        </authorList>
    </citation>
    <scope>IDENTIFICATION</scope>
</reference>
<dbReference type="EMBL" id="UYYG01000040">
    <property type="protein sequence ID" value="VDN52003.1"/>
    <property type="molecule type" value="Genomic_DNA"/>
</dbReference>
<dbReference type="OrthoDB" id="1879at2759"/>
<proteinExistence type="inferred from homology"/>
<keyword evidence="1" id="KW-0507">mRNA processing</keyword>
<dbReference type="GO" id="GO:0071013">
    <property type="term" value="C:catalytic step 2 spliceosome"/>
    <property type="evidence" value="ECO:0007669"/>
    <property type="project" value="TreeGrafter"/>
</dbReference>
<comment type="similarity">
    <text evidence="1">Belongs to the CWF11 family.</text>
</comment>
<evidence type="ECO:0000313" key="9">
    <source>
        <dbReference type="Proteomes" id="UP000274756"/>
    </source>
</evidence>
<dbReference type="FunFam" id="3.40.50.300:FF:002863">
    <property type="entry name" value="Pre-mRNA-splicing factor cwf11"/>
    <property type="match status" value="1"/>
</dbReference>
<evidence type="ECO:0000259" key="3">
    <source>
        <dbReference type="Pfam" id="PF13087"/>
    </source>
</evidence>
<feature type="domain" description="RNA helicase aquarius N-terminal" evidence="4">
    <location>
        <begin position="5"/>
        <end position="131"/>
    </location>
</feature>
<feature type="domain" description="DNA2/NAM7 helicase helicase" evidence="2">
    <location>
        <begin position="671"/>
        <end position="972"/>
    </location>
</feature>
<dbReference type="InterPro" id="IPR041679">
    <property type="entry name" value="DNA2/NAM7-like_C"/>
</dbReference>
<dbReference type="InterPro" id="IPR027417">
    <property type="entry name" value="P-loop_NTPase"/>
</dbReference>
<dbReference type="InterPro" id="IPR047187">
    <property type="entry name" value="SF1_C_Upf1"/>
</dbReference>
<dbReference type="WBParaSite" id="DME_0000777901-mRNA-1">
    <property type="protein sequence ID" value="DME_0000777901-mRNA-1"/>
    <property type="gene ID" value="DME_0000777901"/>
</dbReference>
<dbReference type="Pfam" id="PF13087">
    <property type="entry name" value="AAA_12"/>
    <property type="match status" value="1"/>
</dbReference>
<reference evidence="7 9" key="2">
    <citation type="submission" date="2018-11" db="EMBL/GenBank/DDBJ databases">
        <authorList>
            <consortium name="Pathogen Informatics"/>
        </authorList>
    </citation>
    <scope>NUCLEOTIDE SEQUENCE [LARGE SCALE GENOMIC DNA]</scope>
</reference>
<dbReference type="Pfam" id="PF21143">
    <property type="entry name" value="Aquarius_N_2nd"/>
    <property type="match status" value="1"/>
</dbReference>
<organism evidence="8 10">
    <name type="scientific">Dracunculus medinensis</name>
    <name type="common">Guinea worm</name>
    <dbReference type="NCBI Taxonomy" id="318479"/>
    <lineage>
        <taxon>Eukaryota</taxon>
        <taxon>Metazoa</taxon>
        <taxon>Ecdysozoa</taxon>
        <taxon>Nematoda</taxon>
        <taxon>Chromadorea</taxon>
        <taxon>Rhabditida</taxon>
        <taxon>Spirurina</taxon>
        <taxon>Dracunculoidea</taxon>
        <taxon>Dracunculidae</taxon>
        <taxon>Dracunculus</taxon>
    </lineage>
</organism>
<evidence type="ECO:0000256" key="1">
    <source>
        <dbReference type="PIRNR" id="PIRNR038901"/>
    </source>
</evidence>
<dbReference type="Pfam" id="PF13086">
    <property type="entry name" value="AAA_11"/>
    <property type="match status" value="1"/>
</dbReference>
<dbReference type="PANTHER" id="PTHR10887:SF5">
    <property type="entry name" value="RNA HELICASE AQUARIUS"/>
    <property type="match status" value="1"/>
</dbReference>
<keyword evidence="1" id="KW-0539">Nucleus</keyword>
<dbReference type="Proteomes" id="UP000274756">
    <property type="component" value="Unassembled WGS sequence"/>
</dbReference>
<dbReference type="GO" id="GO:0000398">
    <property type="term" value="P:mRNA splicing, via spliceosome"/>
    <property type="evidence" value="ECO:0007669"/>
    <property type="project" value="InterPro"/>
</dbReference>
<evidence type="ECO:0000313" key="8">
    <source>
        <dbReference type="Proteomes" id="UP000038040"/>
    </source>
</evidence>
<name>A0A158Q5M8_DRAME</name>
<dbReference type="InterPro" id="IPR041677">
    <property type="entry name" value="DNA2/NAM7_AAA_11"/>
</dbReference>
<dbReference type="InterPro" id="IPR048967">
    <property type="entry name" value="Aquarius_insert"/>
</dbReference>
<sequence>MESHFERIAYHYWAPFGLHKPFDASLILNIYHNELLKEDIFSQQKIVMLEISQYLERYLWLNFDPEKSTKEHIMSIVVMINEKYRERISAWQCIVERPDFFPEFFYNLLSLAYNTDESQLNFIERSAIAAFDDVINFSRFFNPLLHASNLITYSTLSSLIKSEIGDLFCQLMTMLKFYSRFEIDEITGEPLTTSQVLRHYKHITGLQKAAFMYFRESMKEFCLLNVSAIDSRKALLKQFGSMSNDDLYKFAEYLHLVKKLERSDSIPLGKQFLSEAVTLHCERRVNQLQQLNEQPLYPTEKMIWDENLVPYDEYNGHDVLPLNKLNLQFLTLHDYLLRNFNLFQMESTYEIRKDIEDTVFRMKPWIHESAKDQIIWGGWARMALPLQSFQFVEVSKPLVGEKSPAVVRADVSVNVPIRKDIRTEWEDLRKHDVCFLLKCRPKISVDGKYDTRKPFKDQIDVIYVRGCEIEGMLDSSGNVIEEYAAYEKKPHLTGDQRTFRVWLDENQYRLDLENDPEQSIDQIYHSFNLLVRRDPRTNNFKAVLSTIRQLLNTECVVPDWIHDIILGYGDAHSAHYKHMNNVVASLDFCDTFISYKHLLASFPSQKIVTSNDDPSLHPPPYRLTFKELEPQHNVDLSQRDTSIFVESYVVPSRGPYPHVEPRKNAILFTPAQIEAIKSGMQPGLTMVVGPPGAGKTDVAVQIISNIYHNWPEQKTLVVTHSNQALNQLFEKIMALDVDERHLLRLGHGEEALETEKDFSRYGRVNYVLKTRLELLNEVEKLQQSLEVPGDVAYTCETAGHFFLYQVFARWEKFESDVLIMSRNSSPDPSIIVKKFPFTKYFDDAPQPLFKGISFSEDWNIAQGCWRYIRRIFTQLEEFRSFELLRSGRDRTDYLLVKEAKIIAMTCTHAALRRKELVELGFRYDNILMEEAAQILEVETFVPLLLQNPQDGRNRLKRWIMIGDHHQLPPVVQNLAFQKYSNMEQSLFARFVRLGVPHVLLDRQDFIHNFYSEILFPLVYQFIFIALSLDEYRTMNAGFVFNYQFIDVPDFNGIGEETPNPYFYQNLGEAEYAVALFTYMRILGYPHDKISIITTYNGQASLLRDVVQRRCAENPLIGVPHKISTVDKYQGQQNDYIILSLVRTKNIGHIRDVRRLIVALSRARLGLYVLGRAELYRNCFELAPAFQRLYKHPLKLLLIPDEPFPSSRKVLEAVPPAQSLEIQDTIHMCRFVHELYAKNVDQLKISYKKHMKDYFEARQVRLFFFIFLTEAAEAAKTEEEKGVAEPAVDDNMEVDITFESMDFELQDPAKLGK</sequence>
<dbReference type="CDD" id="cd17935">
    <property type="entry name" value="EEXXQc_AQR"/>
    <property type="match status" value="1"/>
</dbReference>
<dbReference type="STRING" id="318479.A0A158Q5M8"/>